<evidence type="ECO:0008006" key="5">
    <source>
        <dbReference type="Google" id="ProtNLM"/>
    </source>
</evidence>
<dbReference type="EMBL" id="JABBVZ010000012">
    <property type="protein sequence ID" value="NMP21802.1"/>
    <property type="molecule type" value="Genomic_DNA"/>
</dbReference>
<keyword evidence="2" id="KW-0732">Signal</keyword>
<keyword evidence="1" id="KW-1133">Transmembrane helix</keyword>
<feature type="chain" id="PRO_5031574878" description="DUF916 domain-containing protein" evidence="2">
    <location>
        <begin position="30"/>
        <end position="318"/>
    </location>
</feature>
<name>A0A7Y0L2H7_9FIRM</name>
<organism evidence="3 4">
    <name type="scientific">Sulfobacillus harzensis</name>
    <dbReference type="NCBI Taxonomy" id="2729629"/>
    <lineage>
        <taxon>Bacteria</taxon>
        <taxon>Bacillati</taxon>
        <taxon>Bacillota</taxon>
        <taxon>Clostridia</taxon>
        <taxon>Eubacteriales</taxon>
        <taxon>Clostridiales Family XVII. Incertae Sedis</taxon>
        <taxon>Sulfobacillus</taxon>
    </lineage>
</organism>
<dbReference type="AlphaFoldDB" id="A0A7Y0L2H7"/>
<reference evidence="3 4" key="1">
    <citation type="submission" date="2020-04" db="EMBL/GenBank/DDBJ databases">
        <authorList>
            <person name="Zhang R."/>
            <person name="Schippers A."/>
        </authorList>
    </citation>
    <scope>NUCLEOTIDE SEQUENCE [LARGE SCALE GENOMIC DNA]</scope>
    <source>
        <strain evidence="3 4">DSM 109850</strain>
    </source>
</reference>
<feature type="signal peptide" evidence="2">
    <location>
        <begin position="1"/>
        <end position="29"/>
    </location>
</feature>
<comment type="caution">
    <text evidence="3">The sequence shown here is derived from an EMBL/GenBank/DDBJ whole genome shotgun (WGS) entry which is preliminary data.</text>
</comment>
<gene>
    <name evidence="3" type="ORF">HIJ39_05480</name>
</gene>
<keyword evidence="4" id="KW-1185">Reference proteome</keyword>
<dbReference type="RefSeq" id="WP_169097526.1">
    <property type="nucleotide sequence ID" value="NZ_JABBVZ010000012.1"/>
</dbReference>
<feature type="transmembrane region" description="Helical" evidence="1">
    <location>
        <begin position="283"/>
        <end position="302"/>
    </location>
</feature>
<accession>A0A7Y0L2H7</accession>
<evidence type="ECO:0000313" key="4">
    <source>
        <dbReference type="Proteomes" id="UP000533476"/>
    </source>
</evidence>
<keyword evidence="1" id="KW-0472">Membrane</keyword>
<protein>
    <recommendedName>
        <fullName evidence="5">DUF916 domain-containing protein</fullName>
    </recommendedName>
</protein>
<evidence type="ECO:0000256" key="2">
    <source>
        <dbReference type="SAM" id="SignalP"/>
    </source>
</evidence>
<evidence type="ECO:0000256" key="1">
    <source>
        <dbReference type="SAM" id="Phobius"/>
    </source>
</evidence>
<sequence length="318" mass="34028">MQHMKPPFSALTAALVLAVVWAGGASVEAATHHSSITVVGHVLVTPEDWGRLAPGQPWKVTVRIINQSPRRLLLRRQILNASTATVVAPPHWLGIPRTITLPPHGAVSVPIQSSGGPAGQWAVNWTNALRSGLWDPDSPFNASAGVQFAVGPGYPWSSHPVFAGSLAVFNITNNPRYRPPRPAPQRACVSPSWVHARAPWLVWSPRAVVTASVTNLGHTPLSPTLAVRAGGSPQLVGIGSLGAGRTSATHRFRVKLPMIGLTRITVDAAGAAPVTRRVISLPGVWLLLMAMAGLSTTALRLIRRRKRRPKEEPVEDHQ</sequence>
<keyword evidence="1" id="KW-0812">Transmembrane</keyword>
<evidence type="ECO:0000313" key="3">
    <source>
        <dbReference type="EMBL" id="NMP21802.1"/>
    </source>
</evidence>
<dbReference type="Proteomes" id="UP000533476">
    <property type="component" value="Unassembled WGS sequence"/>
</dbReference>
<proteinExistence type="predicted"/>